<evidence type="ECO:0000256" key="1">
    <source>
        <dbReference type="SAM" id="Coils"/>
    </source>
</evidence>
<keyword evidence="3" id="KW-0540">Nuclease</keyword>
<proteinExistence type="predicted"/>
<feature type="coiled-coil region" evidence="1">
    <location>
        <begin position="259"/>
        <end position="290"/>
    </location>
</feature>
<dbReference type="InterPro" id="IPR011604">
    <property type="entry name" value="PDDEXK-like_dom_sf"/>
</dbReference>
<dbReference type="InterPro" id="IPR019080">
    <property type="entry name" value="YqaJ_viral_recombinase"/>
</dbReference>
<keyword evidence="3" id="KW-0378">Hydrolase</keyword>
<dbReference type="SUPFAM" id="SSF52980">
    <property type="entry name" value="Restriction endonuclease-like"/>
    <property type="match status" value="1"/>
</dbReference>
<gene>
    <name evidence="3" type="ORF">TM448B01923_0010</name>
</gene>
<protein>
    <submittedName>
        <fullName evidence="3">Putative exonuclease</fullName>
    </submittedName>
</protein>
<reference evidence="3" key="1">
    <citation type="submission" date="2020-03" db="EMBL/GenBank/DDBJ databases">
        <title>The deep terrestrial virosphere.</title>
        <authorList>
            <person name="Holmfeldt K."/>
            <person name="Nilsson E."/>
            <person name="Simone D."/>
            <person name="Lopez-Fernandez M."/>
            <person name="Wu X."/>
            <person name="de Brujin I."/>
            <person name="Lundin D."/>
            <person name="Andersson A."/>
            <person name="Bertilsson S."/>
            <person name="Dopson M."/>
        </authorList>
    </citation>
    <scope>NUCLEOTIDE SEQUENCE</scope>
    <source>
        <strain evidence="3">TM448B01923</strain>
    </source>
</reference>
<feature type="domain" description="YqaJ viral recombinase" evidence="2">
    <location>
        <begin position="5"/>
        <end position="164"/>
    </location>
</feature>
<keyword evidence="1" id="KW-0175">Coiled coil</keyword>
<evidence type="ECO:0000259" key="2">
    <source>
        <dbReference type="Pfam" id="PF09588"/>
    </source>
</evidence>
<sequence length="355" mass="39396">MLNEEVRRGGVTGSGVAEVLGMNPWRGPWHFWARWHGLVAPVEQTERMRYGKIVERSILTMAAQDLPGLVCELNGAQAPSNIVGLGDEVEERTFISDQKPLCRATPDGWWYELDDGALLPENPKMVALGEAKNVGIDSAGGWEKPDEVPDGVPAYVYAQVQWGLEAMGLRTSEAYAIVAASIGGTPPRIYRLPFDGEFIALAYGVIEEFWNKHILTGEPPPVDPKDSRARSWLKEFYRDQSKQELVALDGAMARQAMSAVEARERAKAAIKQWEEYQERAEAVLRDLIREWEGVEGPGFQATYRQTKSGTKTDWKGICAKLLPLAKDPKALVAEHTTTKAGHRQLLTKLLEVSDG</sequence>
<evidence type="ECO:0000313" key="3">
    <source>
        <dbReference type="EMBL" id="QJI00322.1"/>
    </source>
</evidence>
<keyword evidence="3" id="KW-0269">Exonuclease</keyword>
<dbReference type="EMBL" id="MT144843">
    <property type="protein sequence ID" value="QJI00322.1"/>
    <property type="molecule type" value="Genomic_DNA"/>
</dbReference>
<dbReference type="AlphaFoldDB" id="A0A6M3XR23"/>
<name>A0A6M3XR23_9ZZZZ</name>
<accession>A0A6M3XR23</accession>
<dbReference type="InterPro" id="IPR011335">
    <property type="entry name" value="Restrct_endonuc-II-like"/>
</dbReference>
<dbReference type="Gene3D" id="3.90.320.10">
    <property type="match status" value="1"/>
</dbReference>
<organism evidence="3">
    <name type="scientific">viral metagenome</name>
    <dbReference type="NCBI Taxonomy" id="1070528"/>
    <lineage>
        <taxon>unclassified sequences</taxon>
        <taxon>metagenomes</taxon>
        <taxon>organismal metagenomes</taxon>
    </lineage>
</organism>
<dbReference type="GO" id="GO:0004527">
    <property type="term" value="F:exonuclease activity"/>
    <property type="evidence" value="ECO:0007669"/>
    <property type="project" value="UniProtKB-KW"/>
</dbReference>
<dbReference type="Pfam" id="PF09588">
    <property type="entry name" value="YqaJ"/>
    <property type="match status" value="1"/>
</dbReference>